<keyword evidence="2" id="KW-1185">Reference proteome</keyword>
<dbReference type="EMBL" id="BAABKN010000021">
    <property type="protein sequence ID" value="GAA4746088.1"/>
    <property type="molecule type" value="Genomic_DNA"/>
</dbReference>
<evidence type="ECO:0000313" key="1">
    <source>
        <dbReference type="EMBL" id="GAA4746088.1"/>
    </source>
</evidence>
<proteinExistence type="predicted"/>
<evidence type="ECO:0008006" key="3">
    <source>
        <dbReference type="Google" id="ProtNLM"/>
    </source>
</evidence>
<organism evidence="1 2">
    <name type="scientific">Nocardioides endophyticus</name>
    <dbReference type="NCBI Taxonomy" id="1353775"/>
    <lineage>
        <taxon>Bacteria</taxon>
        <taxon>Bacillati</taxon>
        <taxon>Actinomycetota</taxon>
        <taxon>Actinomycetes</taxon>
        <taxon>Propionibacteriales</taxon>
        <taxon>Nocardioidaceae</taxon>
        <taxon>Nocardioides</taxon>
    </lineage>
</organism>
<sequence>MYLGEQALRVVAGPTRVGYLVTAGDQDQFERAVAMASERWGGAGEPIIQVDPGGTVSDWGQQLLQVLDVAGLVNVGCKSSDAQQVASTAGLLVREEQAFARRDLPRAPTWRTGFAQGWDPVSARPHGPLWEKVAAGLLVGDESARAATEDRAGAAAAWGRTVLDAGLAGLAECSGRSAIPIGPAVIWLTDPDSFEDAAAFWNIRALRQVRFPSRMVLLPVRALTDWIGMEEILRDVVRRSQIGCAPDVVLCSSSIDEATLAGVAETLGLVPERGAKLKFSHSALPVFEPGDPTYLVNVDPAQWLTLERIVGVEDRFRVQVFRENTTLPVLPAKLAQMGTALNRFRFRFDGGFIDQLPRRPPVAAAVNPQCAWRGEMLECEVVPTVGSAMSIKAPSSENVLALLTEHASGALKLSDKGRLANALLNACDTTVLDNRSTLAAITALTTRRPGSWKKVVRELLEQHGPDEAAERMLEDLAGLGGRINRSYRSALRLGADHVTAEERVPVLERLATTGWVERGVEVVCDRCSINYFVTLESLTAGTQCPGCGASARVTTTGHGVECFYRLDAFADRCSDQGVVAHAAIGEVLTRDASFSALHLRVDVTWPDGTPEEVDLFGFLDASVVAGEVKSSAASFTQDQIERDVALSVRLNADVHVMACIEPLDQEALRILAEVCKVRNVAFTVVQPDNAGELVVS</sequence>
<evidence type="ECO:0000313" key="2">
    <source>
        <dbReference type="Proteomes" id="UP001499882"/>
    </source>
</evidence>
<name>A0ABP8Z470_9ACTN</name>
<accession>A0ABP8Z470</accession>
<gene>
    <name evidence="1" type="ORF">GCM10023350_33530</name>
</gene>
<dbReference type="Proteomes" id="UP001499882">
    <property type="component" value="Unassembled WGS sequence"/>
</dbReference>
<reference evidence="2" key="1">
    <citation type="journal article" date="2019" name="Int. J. Syst. Evol. Microbiol.">
        <title>The Global Catalogue of Microorganisms (GCM) 10K type strain sequencing project: providing services to taxonomists for standard genome sequencing and annotation.</title>
        <authorList>
            <consortium name="The Broad Institute Genomics Platform"/>
            <consortium name="The Broad Institute Genome Sequencing Center for Infectious Disease"/>
            <person name="Wu L."/>
            <person name="Ma J."/>
        </authorList>
    </citation>
    <scope>NUCLEOTIDE SEQUENCE [LARGE SCALE GENOMIC DNA]</scope>
    <source>
        <strain evidence="2">JCM 18532</strain>
    </source>
</reference>
<comment type="caution">
    <text evidence="1">The sequence shown here is derived from an EMBL/GenBank/DDBJ whole genome shotgun (WGS) entry which is preliminary data.</text>
</comment>
<protein>
    <recommendedName>
        <fullName evidence="3">REase associating with pPIWI RE domain-containing protein</fullName>
    </recommendedName>
</protein>